<dbReference type="PROSITE" id="PS00530">
    <property type="entry name" value="RNASE_T2_1"/>
    <property type="match status" value="1"/>
</dbReference>
<evidence type="ECO:0000313" key="4">
    <source>
        <dbReference type="EMBL" id="KAK9666190.1"/>
    </source>
</evidence>
<dbReference type="PANTHER" id="PTHR11240">
    <property type="entry name" value="RIBONUCLEASE T2"/>
    <property type="match status" value="1"/>
</dbReference>
<proteinExistence type="inferred from homology"/>
<dbReference type="InterPro" id="IPR001568">
    <property type="entry name" value="RNase_T2-like"/>
</dbReference>
<comment type="similarity">
    <text evidence="1 2">Belongs to the RNase T2 family.</text>
</comment>
<keyword evidence="3" id="KW-0732">Signal</keyword>
<dbReference type="GO" id="GO:0006401">
    <property type="term" value="P:RNA catabolic process"/>
    <property type="evidence" value="ECO:0007669"/>
    <property type="project" value="TreeGrafter"/>
</dbReference>
<evidence type="ECO:0000256" key="2">
    <source>
        <dbReference type="RuleBase" id="RU004328"/>
    </source>
</evidence>
<organism evidence="4 5">
    <name type="scientific">Saponaria officinalis</name>
    <name type="common">Common soapwort</name>
    <name type="synonym">Lychnis saponaria</name>
    <dbReference type="NCBI Taxonomy" id="3572"/>
    <lineage>
        <taxon>Eukaryota</taxon>
        <taxon>Viridiplantae</taxon>
        <taxon>Streptophyta</taxon>
        <taxon>Embryophyta</taxon>
        <taxon>Tracheophyta</taxon>
        <taxon>Spermatophyta</taxon>
        <taxon>Magnoliopsida</taxon>
        <taxon>eudicotyledons</taxon>
        <taxon>Gunneridae</taxon>
        <taxon>Pentapetalae</taxon>
        <taxon>Caryophyllales</taxon>
        <taxon>Caryophyllaceae</taxon>
        <taxon>Caryophylleae</taxon>
        <taxon>Saponaria</taxon>
    </lineage>
</organism>
<dbReference type="EMBL" id="JBDFQZ010000014">
    <property type="protein sequence ID" value="KAK9666190.1"/>
    <property type="molecule type" value="Genomic_DNA"/>
</dbReference>
<comment type="caution">
    <text evidence="4">The sequence shown here is derived from an EMBL/GenBank/DDBJ whole genome shotgun (WGS) entry which is preliminary data.</text>
</comment>
<feature type="chain" id="PRO_5043340298" evidence="3">
    <location>
        <begin position="31"/>
        <end position="233"/>
    </location>
</feature>
<name>A0AAW1GRJ0_SAPOF</name>
<dbReference type="Proteomes" id="UP001443914">
    <property type="component" value="Unassembled WGS sequence"/>
</dbReference>
<evidence type="ECO:0000256" key="3">
    <source>
        <dbReference type="SAM" id="SignalP"/>
    </source>
</evidence>
<reference evidence="4" key="1">
    <citation type="submission" date="2024-03" db="EMBL/GenBank/DDBJ databases">
        <title>WGS assembly of Saponaria officinalis var. Norfolk2.</title>
        <authorList>
            <person name="Jenkins J."/>
            <person name="Shu S."/>
            <person name="Grimwood J."/>
            <person name="Barry K."/>
            <person name="Goodstein D."/>
            <person name="Schmutz J."/>
            <person name="Leebens-Mack J."/>
            <person name="Osbourn A."/>
        </authorList>
    </citation>
    <scope>NUCLEOTIDE SEQUENCE [LARGE SCALE GENOMIC DNA]</scope>
    <source>
        <strain evidence="4">JIC</strain>
    </source>
</reference>
<evidence type="ECO:0000313" key="5">
    <source>
        <dbReference type="Proteomes" id="UP001443914"/>
    </source>
</evidence>
<dbReference type="SUPFAM" id="SSF55895">
    <property type="entry name" value="Ribonuclease Rh-like"/>
    <property type="match status" value="1"/>
</dbReference>
<dbReference type="Gene3D" id="3.90.730.10">
    <property type="entry name" value="Ribonuclease T2-like"/>
    <property type="match status" value="1"/>
</dbReference>
<evidence type="ECO:0000256" key="1">
    <source>
        <dbReference type="ARBA" id="ARBA00007469"/>
    </source>
</evidence>
<dbReference type="GO" id="GO:0003723">
    <property type="term" value="F:RNA binding"/>
    <property type="evidence" value="ECO:0007669"/>
    <property type="project" value="InterPro"/>
</dbReference>
<dbReference type="AlphaFoldDB" id="A0AAW1GRJ0"/>
<gene>
    <name evidence="4" type="ORF">RND81_14G167600</name>
</gene>
<protein>
    <submittedName>
        <fullName evidence="4">Uncharacterized protein</fullName>
    </submittedName>
</protein>
<accession>A0AAW1GRJ0</accession>
<sequence>MSLELNFKMMTKFVGSLCVLFLIAALGCESAPTPTPTPTPQSPIAFFRIVMTWPTTLCLTLKDGRRCVQRTAADFRMHGLWPAYANETSAVNCPNPPPYRRDIGEMVKPPLATWWPGYAKSDNLLWAEEWYKHGSCSGLTLMEYFSNASRLAYNLQKEIRNAFNLKGIVEGRSKLYTPKTYWDALLTQFNYEPQIWCKEHDRKKYLNEVCIVYPPELHSSKLLNQRHVFWMQK</sequence>
<dbReference type="Pfam" id="PF00445">
    <property type="entry name" value="Ribonuclease_T2"/>
    <property type="match status" value="1"/>
</dbReference>
<dbReference type="InterPro" id="IPR036430">
    <property type="entry name" value="RNase_T2-like_sf"/>
</dbReference>
<feature type="signal peptide" evidence="3">
    <location>
        <begin position="1"/>
        <end position="30"/>
    </location>
</feature>
<dbReference type="GO" id="GO:0033897">
    <property type="term" value="F:ribonuclease T2 activity"/>
    <property type="evidence" value="ECO:0007669"/>
    <property type="project" value="InterPro"/>
</dbReference>
<dbReference type="InterPro" id="IPR018188">
    <property type="entry name" value="RNase_T2_His_AS_1"/>
</dbReference>
<dbReference type="PANTHER" id="PTHR11240:SF22">
    <property type="entry name" value="RIBONUCLEASE T2"/>
    <property type="match status" value="1"/>
</dbReference>
<dbReference type="GO" id="GO:0005576">
    <property type="term" value="C:extracellular region"/>
    <property type="evidence" value="ECO:0007669"/>
    <property type="project" value="TreeGrafter"/>
</dbReference>
<keyword evidence="5" id="KW-1185">Reference proteome</keyword>